<name>A0ABN7RYP5_OIKDI</name>
<dbReference type="InterPro" id="IPR029071">
    <property type="entry name" value="Ubiquitin-like_domsf"/>
</dbReference>
<gene>
    <name evidence="4" type="ORF">OKIOD_LOCUS2982</name>
</gene>
<dbReference type="SMART" id="SM00727">
    <property type="entry name" value="STI1"/>
    <property type="match status" value="4"/>
</dbReference>
<dbReference type="SUPFAM" id="SSF54236">
    <property type="entry name" value="Ubiquitin-like"/>
    <property type="match status" value="1"/>
</dbReference>
<evidence type="ECO:0000313" key="4">
    <source>
        <dbReference type="EMBL" id="CAG5086968.1"/>
    </source>
</evidence>
<proteinExistence type="predicted"/>
<dbReference type="SUPFAM" id="SSF46934">
    <property type="entry name" value="UBA-like"/>
    <property type="match status" value="1"/>
</dbReference>
<evidence type="ECO:0000256" key="1">
    <source>
        <dbReference type="SAM" id="MobiDB-lite"/>
    </source>
</evidence>
<dbReference type="PANTHER" id="PTHR10677">
    <property type="entry name" value="UBIQUILIN"/>
    <property type="match status" value="1"/>
</dbReference>
<evidence type="ECO:0000259" key="3">
    <source>
        <dbReference type="PROSITE" id="PS50053"/>
    </source>
</evidence>
<feature type="region of interest" description="Disordered" evidence="1">
    <location>
        <begin position="68"/>
        <end position="113"/>
    </location>
</feature>
<organism evidence="4 5">
    <name type="scientific">Oikopleura dioica</name>
    <name type="common">Tunicate</name>
    <dbReference type="NCBI Taxonomy" id="34765"/>
    <lineage>
        <taxon>Eukaryota</taxon>
        <taxon>Metazoa</taxon>
        <taxon>Chordata</taxon>
        <taxon>Tunicata</taxon>
        <taxon>Appendicularia</taxon>
        <taxon>Copelata</taxon>
        <taxon>Oikopleuridae</taxon>
        <taxon>Oikopleura</taxon>
    </lineage>
</organism>
<dbReference type="Proteomes" id="UP001158576">
    <property type="component" value="Chromosome PAR"/>
</dbReference>
<dbReference type="InterPro" id="IPR009060">
    <property type="entry name" value="UBA-like_sf"/>
</dbReference>
<feature type="compositionally biased region" description="Low complexity" evidence="1">
    <location>
        <begin position="287"/>
        <end position="299"/>
    </location>
</feature>
<feature type="compositionally biased region" description="Basic and acidic residues" evidence="1">
    <location>
        <begin position="73"/>
        <end position="84"/>
    </location>
</feature>
<feature type="region of interest" description="Disordered" evidence="1">
    <location>
        <begin position="253"/>
        <end position="299"/>
    </location>
</feature>
<dbReference type="PROSITE" id="PS50030">
    <property type="entry name" value="UBA"/>
    <property type="match status" value="1"/>
</dbReference>
<dbReference type="Pfam" id="PF23195">
    <property type="entry name" value="UBQLN1"/>
    <property type="match status" value="1"/>
</dbReference>
<protein>
    <submittedName>
        <fullName evidence="4">Oidioi.mRNA.OKI2018_I69.PAR.g11424.t1.cds</fullName>
    </submittedName>
</protein>
<dbReference type="InterPro" id="IPR000626">
    <property type="entry name" value="Ubiquitin-like_dom"/>
</dbReference>
<reference evidence="4 5" key="1">
    <citation type="submission" date="2021-04" db="EMBL/GenBank/DDBJ databases">
        <authorList>
            <person name="Bliznina A."/>
        </authorList>
    </citation>
    <scope>NUCLEOTIDE SEQUENCE [LARGE SCALE GENOMIC DNA]</scope>
</reference>
<evidence type="ECO:0000313" key="5">
    <source>
        <dbReference type="Proteomes" id="UP001158576"/>
    </source>
</evidence>
<dbReference type="Gene3D" id="1.10.260.100">
    <property type="match status" value="2"/>
</dbReference>
<dbReference type="Pfam" id="PF00240">
    <property type="entry name" value="ubiquitin"/>
    <property type="match status" value="1"/>
</dbReference>
<accession>A0ABN7RYP5</accession>
<dbReference type="InterPro" id="IPR015940">
    <property type="entry name" value="UBA"/>
</dbReference>
<sequence length="505" mass="53135">MKLKIKMPSKQFEVEIEPSASVADLRKVVASAVEKKEEQMVLIFGGKILKDTDTVETHGIKDGQAVHLVVKQPRQEDPKPEPKAEPASTPASTATTTSGSATASSSTGARPAAASTNPFAALAGGMAGSGGLGGANVHQQAQQMMQNPQAMQEMMNSPIMQAIMDNPEVMQSIIQSNPQMRQLMETNPEIGHILNNPEHMRQAMEMMRNPSMMQEMMRNQDRALSNLESLPGGFNALQRFYNEVQEPMQNAMGRPNPFATPTNDNNTTTENTQAGTQNNEALPNPWAAPTQANTGNTGAAVGGAGGLPGMGGLGAAAGLDPGMMRAMMGMMRNNPQLMRQALNAAPGFQGANISDEQLAQVAQQMADPATLEAMSNPRVLEAFQQIQRAHEVIRQEAPGLLTMMGGPGMAGATGASPAATGAGTAPAAGGNDFMANMLRSMGGMGGLGGAGAGIPPVANPEEHYASQLEQLEMMGFTDRAANIEELQRTQGNVEAAVDRLLARPR</sequence>
<dbReference type="SMART" id="SM00213">
    <property type="entry name" value="UBQ"/>
    <property type="match status" value="1"/>
</dbReference>
<feature type="domain" description="UBA" evidence="2">
    <location>
        <begin position="459"/>
        <end position="503"/>
    </location>
</feature>
<dbReference type="SMART" id="SM00165">
    <property type="entry name" value="UBA"/>
    <property type="match status" value="1"/>
</dbReference>
<dbReference type="PANTHER" id="PTHR10677:SF3">
    <property type="entry name" value="FI07626P-RELATED"/>
    <property type="match status" value="1"/>
</dbReference>
<dbReference type="InterPro" id="IPR006636">
    <property type="entry name" value="STI1_HS-bd"/>
</dbReference>
<feature type="domain" description="Ubiquitin-like" evidence="3">
    <location>
        <begin position="1"/>
        <end position="75"/>
    </location>
</feature>
<feature type="compositionally biased region" description="Low complexity" evidence="1">
    <location>
        <begin position="255"/>
        <end position="272"/>
    </location>
</feature>
<dbReference type="Gene3D" id="1.10.8.10">
    <property type="entry name" value="DNA helicase RuvA subunit, C-terminal domain"/>
    <property type="match status" value="1"/>
</dbReference>
<dbReference type="PROSITE" id="PS50053">
    <property type="entry name" value="UBIQUITIN_2"/>
    <property type="match status" value="1"/>
</dbReference>
<feature type="compositionally biased region" description="Low complexity" evidence="1">
    <location>
        <begin position="85"/>
        <end position="113"/>
    </location>
</feature>
<dbReference type="InterPro" id="IPR015496">
    <property type="entry name" value="Ubiquilin"/>
</dbReference>
<dbReference type="CDD" id="cd14399">
    <property type="entry name" value="UBA_PLICs"/>
    <property type="match status" value="1"/>
</dbReference>
<dbReference type="Gene3D" id="3.10.20.90">
    <property type="entry name" value="Phosphatidylinositol 3-kinase Catalytic Subunit, Chain A, domain 1"/>
    <property type="match status" value="1"/>
</dbReference>
<evidence type="ECO:0000259" key="2">
    <source>
        <dbReference type="PROSITE" id="PS50030"/>
    </source>
</evidence>
<dbReference type="EMBL" id="OU015568">
    <property type="protein sequence ID" value="CAG5086968.1"/>
    <property type="molecule type" value="Genomic_DNA"/>
</dbReference>
<keyword evidence="5" id="KW-1185">Reference proteome</keyword>